<feature type="compositionally biased region" description="Basic residues" evidence="1">
    <location>
        <begin position="237"/>
        <end position="253"/>
    </location>
</feature>
<dbReference type="EMBL" id="CAEFZW010000009">
    <property type="protein sequence ID" value="CAB4256323.1"/>
    <property type="molecule type" value="Genomic_DNA"/>
</dbReference>
<feature type="compositionally biased region" description="Basic and acidic residues" evidence="1">
    <location>
        <begin position="270"/>
        <end position="286"/>
    </location>
</feature>
<organism evidence="2 3">
    <name type="scientific">Maudiozyma barnettii</name>
    <dbReference type="NCBI Taxonomy" id="61262"/>
    <lineage>
        <taxon>Eukaryota</taxon>
        <taxon>Fungi</taxon>
        <taxon>Dikarya</taxon>
        <taxon>Ascomycota</taxon>
        <taxon>Saccharomycotina</taxon>
        <taxon>Saccharomycetes</taxon>
        <taxon>Saccharomycetales</taxon>
        <taxon>Saccharomycetaceae</taxon>
        <taxon>Maudiozyma</taxon>
    </lineage>
</organism>
<name>A0A8H2ZJU6_9SACH</name>
<gene>
    <name evidence="2" type="ORF">KABA2_09S02046</name>
</gene>
<dbReference type="GeneID" id="64859396"/>
<dbReference type="OrthoDB" id="4036613at2759"/>
<accession>A0A8H2ZJU6</accession>
<feature type="compositionally biased region" description="Basic and acidic residues" evidence="1">
    <location>
        <begin position="193"/>
        <end position="206"/>
    </location>
</feature>
<reference evidence="2 3" key="1">
    <citation type="submission" date="2020-05" db="EMBL/GenBank/DDBJ databases">
        <authorList>
            <person name="Casaregola S."/>
            <person name="Devillers H."/>
            <person name="Grondin C."/>
        </authorList>
    </citation>
    <scope>NUCLEOTIDE SEQUENCE [LARGE SCALE GENOMIC DNA]</scope>
    <source>
        <strain evidence="2 3">CLIB 1767</strain>
    </source>
</reference>
<evidence type="ECO:0000256" key="1">
    <source>
        <dbReference type="SAM" id="MobiDB-lite"/>
    </source>
</evidence>
<keyword evidence="3" id="KW-1185">Reference proteome</keyword>
<feature type="compositionally biased region" description="Acidic residues" evidence="1">
    <location>
        <begin position="407"/>
        <end position="417"/>
    </location>
</feature>
<feature type="region of interest" description="Disordered" evidence="1">
    <location>
        <begin position="231"/>
        <end position="299"/>
    </location>
</feature>
<comment type="caution">
    <text evidence="2">The sequence shown here is derived from an EMBL/GenBank/DDBJ whole genome shotgun (WGS) entry which is preliminary data.</text>
</comment>
<dbReference type="AlphaFoldDB" id="A0A8H2ZJU6"/>
<evidence type="ECO:0000313" key="3">
    <source>
        <dbReference type="Proteomes" id="UP000644660"/>
    </source>
</evidence>
<dbReference type="RefSeq" id="XP_041408167.1">
    <property type="nucleotide sequence ID" value="XM_041552233.1"/>
</dbReference>
<dbReference type="Proteomes" id="UP000644660">
    <property type="component" value="Unassembled WGS sequence"/>
</dbReference>
<feature type="region of interest" description="Disordered" evidence="1">
    <location>
        <begin position="118"/>
        <end position="154"/>
    </location>
</feature>
<evidence type="ECO:0000313" key="2">
    <source>
        <dbReference type="EMBL" id="CAB4256323.1"/>
    </source>
</evidence>
<feature type="compositionally biased region" description="Polar residues" evidence="1">
    <location>
        <begin position="144"/>
        <end position="154"/>
    </location>
</feature>
<proteinExistence type="predicted"/>
<feature type="region of interest" description="Disordered" evidence="1">
    <location>
        <begin position="186"/>
        <end position="206"/>
    </location>
</feature>
<sequence>MATLNEPNTTNDDIGINNILDHIFTEKENKAESDDISNTIIKDDATLYQLLDELSGTRKLMSCLFGPAQEINLSTKDNKLTSRTLQFGEEWYRQEHIVLDNSSTTRALRSDTPVYFSWSHDSKRKSRPSSPVKAQHYQDEQPEISPSRSTTEIPSKNLLNNQRLLGVVAEQMKSFKKSSYSWGDILNDNGESDPIKTDKETASIDSHPEYKENVSIKKSTFKVNPLAKFVAQELPKPKKHENKSPSKSHHSKSKLWFWGSKNSKKKHNKNKNDKKTVDEVLDDTSKGKGNPVIYESPTNKQDMTNANIEEHHPTNNVLNELFEDDPIGETDNDSTIGYLQSQDNSALELQLTNTNTNNLDILPSETSRTDIINLSNSAEYPGNHDLVTDNVTTINDSEVEKTNMEDSSNDDSDDDFGNFEQAMPNTAPELQILDLSPPPPQPPKTITTTTTTERDFVKPSNILPEFTELQKSGSNNNVNSSSTINLMMNSFVPLQPSKK</sequence>
<feature type="region of interest" description="Disordered" evidence="1">
    <location>
        <begin position="400"/>
        <end position="455"/>
    </location>
</feature>
<protein>
    <submittedName>
        <fullName evidence="2">Uncharacterized protein</fullName>
    </submittedName>
</protein>